<dbReference type="EMBL" id="KB097700">
    <property type="protein sequence ID" value="ESN91614.1"/>
    <property type="molecule type" value="Genomic_DNA"/>
</dbReference>
<reference evidence="2 4" key="2">
    <citation type="journal article" date="2013" name="Nature">
        <title>Insights into bilaterian evolution from three spiralian genomes.</title>
        <authorList>
            <person name="Simakov O."/>
            <person name="Marletaz F."/>
            <person name="Cho S.J."/>
            <person name="Edsinger-Gonzales E."/>
            <person name="Havlak P."/>
            <person name="Hellsten U."/>
            <person name="Kuo D.H."/>
            <person name="Larsson T."/>
            <person name="Lv J."/>
            <person name="Arendt D."/>
            <person name="Savage R."/>
            <person name="Osoegawa K."/>
            <person name="de Jong P."/>
            <person name="Grimwood J."/>
            <person name="Chapman J.A."/>
            <person name="Shapiro H."/>
            <person name="Aerts A."/>
            <person name="Otillar R.P."/>
            <person name="Terry A.Y."/>
            <person name="Boore J.L."/>
            <person name="Grigoriev I.V."/>
            <person name="Lindberg D.R."/>
            <person name="Seaver E.C."/>
            <person name="Weisblat D.A."/>
            <person name="Putnam N.H."/>
            <person name="Rokhsar D.S."/>
        </authorList>
    </citation>
    <scope>NUCLEOTIDE SEQUENCE</scope>
</reference>
<reference evidence="4" key="1">
    <citation type="submission" date="2012-12" db="EMBL/GenBank/DDBJ databases">
        <authorList>
            <person name="Hellsten U."/>
            <person name="Grimwood J."/>
            <person name="Chapman J.A."/>
            <person name="Shapiro H."/>
            <person name="Aerts A."/>
            <person name="Otillar R.P."/>
            <person name="Terry A.Y."/>
            <person name="Boore J.L."/>
            <person name="Simakov O."/>
            <person name="Marletaz F."/>
            <person name="Cho S.-J."/>
            <person name="Edsinger-Gonzales E."/>
            <person name="Havlak P."/>
            <person name="Kuo D.-H."/>
            <person name="Larsson T."/>
            <person name="Lv J."/>
            <person name="Arendt D."/>
            <person name="Savage R."/>
            <person name="Osoegawa K."/>
            <person name="de Jong P."/>
            <person name="Lindberg D.R."/>
            <person name="Seaver E.C."/>
            <person name="Weisblat D.A."/>
            <person name="Putnam N.H."/>
            <person name="Grigoriev I.V."/>
            <person name="Rokhsar D.S."/>
        </authorList>
    </citation>
    <scope>NUCLEOTIDE SEQUENCE</scope>
</reference>
<dbReference type="AlphaFoldDB" id="T1FRB8"/>
<evidence type="ECO:0000256" key="1">
    <source>
        <dbReference type="SAM" id="MobiDB-lite"/>
    </source>
</evidence>
<proteinExistence type="predicted"/>
<evidence type="ECO:0000313" key="3">
    <source>
        <dbReference type="EnsemblMetazoa" id="HelroP189741"/>
    </source>
</evidence>
<dbReference type="InParanoid" id="T1FRB8"/>
<dbReference type="EMBL" id="AMQM01002142">
    <property type="status" value="NOT_ANNOTATED_CDS"/>
    <property type="molecule type" value="Genomic_DNA"/>
</dbReference>
<keyword evidence="4" id="KW-1185">Reference proteome</keyword>
<gene>
    <name evidence="3" type="primary">20211365</name>
    <name evidence="2" type="ORF">HELRODRAFT_189741</name>
</gene>
<evidence type="ECO:0000313" key="2">
    <source>
        <dbReference type="EMBL" id="ESN91614.1"/>
    </source>
</evidence>
<evidence type="ECO:0000313" key="4">
    <source>
        <dbReference type="Proteomes" id="UP000015101"/>
    </source>
</evidence>
<name>T1FRB8_HELRO</name>
<organism evidence="3 4">
    <name type="scientific">Helobdella robusta</name>
    <name type="common">Californian leech</name>
    <dbReference type="NCBI Taxonomy" id="6412"/>
    <lineage>
        <taxon>Eukaryota</taxon>
        <taxon>Metazoa</taxon>
        <taxon>Spiralia</taxon>
        <taxon>Lophotrochozoa</taxon>
        <taxon>Annelida</taxon>
        <taxon>Clitellata</taxon>
        <taxon>Hirudinea</taxon>
        <taxon>Rhynchobdellida</taxon>
        <taxon>Glossiphoniidae</taxon>
        <taxon>Helobdella</taxon>
    </lineage>
</organism>
<protein>
    <submittedName>
        <fullName evidence="2 3">Uncharacterized protein</fullName>
    </submittedName>
</protein>
<dbReference type="Proteomes" id="UP000015101">
    <property type="component" value="Unassembled WGS sequence"/>
</dbReference>
<dbReference type="RefSeq" id="XP_009030444.1">
    <property type="nucleotide sequence ID" value="XM_009032196.1"/>
</dbReference>
<accession>T1FRB8</accession>
<feature type="region of interest" description="Disordered" evidence="1">
    <location>
        <begin position="1"/>
        <end position="26"/>
    </location>
</feature>
<sequence>MKMFKKTFVENHSSTDDSSTTMKIPTGGGHATQISFSSMTDSPSVLSDALDTPPMNKSFSQASEYYVAKKYENRPMNDSCKEEVNCVYVHEMKLTYDQITNYDFDAAKNDKLVALMCSSNTNKQKFGILSSVSFKKFLRSISPSGMRKSDFNKNFQQCASDKNDHVFLDTDSDDQNKPKNKKVVNLKKEFSLRSFTRKDKT</sequence>
<reference evidence="3" key="3">
    <citation type="submission" date="2015-06" db="UniProtKB">
        <authorList>
            <consortium name="EnsemblMetazoa"/>
        </authorList>
    </citation>
    <scope>IDENTIFICATION</scope>
</reference>
<dbReference type="EnsemblMetazoa" id="HelroT189741">
    <property type="protein sequence ID" value="HelroP189741"/>
    <property type="gene ID" value="HelroG189741"/>
</dbReference>
<dbReference type="GeneID" id="20211365"/>
<dbReference type="KEGG" id="hro:HELRODRAFT_189741"/>
<dbReference type="HOGENOM" id="CLU_1361769_0_0_1"/>
<dbReference type="CTD" id="20211365"/>